<dbReference type="Pfam" id="PF07167">
    <property type="entry name" value="PhaC_N"/>
    <property type="match status" value="1"/>
</dbReference>
<evidence type="ECO:0000259" key="5">
    <source>
        <dbReference type="Pfam" id="PF07167"/>
    </source>
</evidence>
<keyword evidence="7" id="KW-1185">Reference proteome</keyword>
<dbReference type="PANTHER" id="PTHR36837:SF5">
    <property type="entry name" value="POLY-3-HYDROXYBUTYRATE SYNTHASE"/>
    <property type="match status" value="1"/>
</dbReference>
<sequence>MSTAPDRLTQLSDLAARWQQVLQAQLSQQASGAPQVQIPDPQSVQHAFEALWRVVLEKPEPMLRAQWDFWLAYAELTQQTLRQFWLGEPPPPAVPDKRFKDELWVNNQVFGFVKQAYLLASRHIQDGVAGVEGLDAHTARQVNFYTRQFVDALAPTNFLATNPTALKATLDSGGENLIQGFSHLLDDLQRNGGRLMPKMTDTTAFTLGENVASTPGKVVFQNALLQLIQYAPSTSQVHQTPLLIVPPWINKFYILDLKPKNSLIKWLVDQGHSVFVISWVNPDAHHREMDFADYLQQGVLAALDAIEAATGEKRINAAAYCIGGTLLASTLAWMAAAKDKRYPPSRIKSAAFFTTMLDFSEPGELGVFIDEQQLAGLDAYMEEKGYLEGHQMAGVFNLLRENDLIWSFVVNNYLLGREPMPFDLLYWNSDATRMPAAMHRFYLRKMYLENALQAPGGVTLAGVPIDLRAIRTPAYFISAREDHIAPWTSTYAGARLLSGPVRFVLGGSGHIAGIVNPPAANKYGYASNPELPPTAEDWLAGSVAHEGSWWTDWDAWLAPHKGKLVPARTPGAGSLPALEEAPGSYVRARL</sequence>
<accession>A0A1K2HQE9</accession>
<dbReference type="Gene3D" id="3.40.50.1820">
    <property type="entry name" value="alpha/beta hydrolase"/>
    <property type="match status" value="1"/>
</dbReference>
<evidence type="ECO:0000313" key="6">
    <source>
        <dbReference type="EMBL" id="SFZ79028.1"/>
    </source>
</evidence>
<keyword evidence="2" id="KW-0963">Cytoplasm</keyword>
<dbReference type="NCBIfam" id="TIGR01838">
    <property type="entry name" value="PHA_synth_I"/>
    <property type="match status" value="1"/>
</dbReference>
<dbReference type="GO" id="GO:0005737">
    <property type="term" value="C:cytoplasm"/>
    <property type="evidence" value="ECO:0007669"/>
    <property type="project" value="UniProtKB-SubCell"/>
</dbReference>
<keyword evidence="4" id="KW-0012">Acyltransferase</keyword>
<dbReference type="GO" id="GO:0016746">
    <property type="term" value="F:acyltransferase activity"/>
    <property type="evidence" value="ECO:0007669"/>
    <property type="project" value="UniProtKB-KW"/>
</dbReference>
<dbReference type="OrthoDB" id="7208816at2"/>
<evidence type="ECO:0000256" key="4">
    <source>
        <dbReference type="ARBA" id="ARBA00023315"/>
    </source>
</evidence>
<dbReference type="SUPFAM" id="SSF53474">
    <property type="entry name" value="alpha/beta-Hydrolases"/>
    <property type="match status" value="1"/>
</dbReference>
<reference evidence="6 7" key="1">
    <citation type="submission" date="2016-11" db="EMBL/GenBank/DDBJ databases">
        <authorList>
            <person name="Jaros S."/>
            <person name="Januszkiewicz K."/>
            <person name="Wedrychowicz H."/>
        </authorList>
    </citation>
    <scope>NUCLEOTIDE SEQUENCE [LARGE SCALE GENOMIC DNA]</scope>
    <source>
        <strain evidence="6 7">DSM 18899</strain>
    </source>
</reference>
<gene>
    <name evidence="6" type="ORF">SAMN02745887_03334</name>
</gene>
<dbReference type="Proteomes" id="UP000186513">
    <property type="component" value="Unassembled WGS sequence"/>
</dbReference>
<dbReference type="InterPro" id="IPR010963">
    <property type="entry name" value="PHA_synth_I"/>
</dbReference>
<protein>
    <submittedName>
        <fullName evidence="6">Polyhydroxyalkanoate synthase</fullName>
    </submittedName>
</protein>
<dbReference type="EMBL" id="FPKR01000014">
    <property type="protein sequence ID" value="SFZ79028.1"/>
    <property type="molecule type" value="Genomic_DNA"/>
</dbReference>
<dbReference type="AlphaFoldDB" id="A0A1K2HQE9"/>
<organism evidence="6 7">
    <name type="scientific">Chitinimonas taiwanensis DSM 18899</name>
    <dbReference type="NCBI Taxonomy" id="1121279"/>
    <lineage>
        <taxon>Bacteria</taxon>
        <taxon>Pseudomonadati</taxon>
        <taxon>Pseudomonadota</taxon>
        <taxon>Betaproteobacteria</taxon>
        <taxon>Neisseriales</taxon>
        <taxon>Chitinibacteraceae</taxon>
        <taxon>Chitinimonas</taxon>
    </lineage>
</organism>
<name>A0A1K2HQE9_9NEIS</name>
<evidence type="ECO:0000313" key="7">
    <source>
        <dbReference type="Proteomes" id="UP000186513"/>
    </source>
</evidence>
<evidence type="ECO:0000256" key="2">
    <source>
        <dbReference type="ARBA" id="ARBA00022490"/>
    </source>
</evidence>
<dbReference type="RefSeq" id="WP_072429816.1">
    <property type="nucleotide sequence ID" value="NZ_FPKR01000014.1"/>
</dbReference>
<comment type="subcellular location">
    <subcellularLocation>
        <location evidence="1">Cytoplasm</location>
    </subcellularLocation>
</comment>
<dbReference type="GO" id="GO:0042619">
    <property type="term" value="P:poly-hydroxybutyrate biosynthetic process"/>
    <property type="evidence" value="ECO:0007669"/>
    <property type="project" value="InterPro"/>
</dbReference>
<dbReference type="STRING" id="1121279.SAMN02745887_03334"/>
<dbReference type="InterPro" id="IPR029058">
    <property type="entry name" value="AB_hydrolase_fold"/>
</dbReference>
<dbReference type="InterPro" id="IPR010941">
    <property type="entry name" value="PhaC_N"/>
</dbReference>
<proteinExistence type="predicted"/>
<evidence type="ECO:0000256" key="3">
    <source>
        <dbReference type="ARBA" id="ARBA00022679"/>
    </source>
</evidence>
<evidence type="ECO:0000256" key="1">
    <source>
        <dbReference type="ARBA" id="ARBA00004496"/>
    </source>
</evidence>
<dbReference type="PANTHER" id="PTHR36837">
    <property type="entry name" value="POLY(3-HYDROXYALKANOATE) POLYMERASE SUBUNIT PHAC"/>
    <property type="match status" value="1"/>
</dbReference>
<feature type="domain" description="Poly-beta-hydroxybutyrate polymerase N-terminal" evidence="5">
    <location>
        <begin position="96"/>
        <end position="267"/>
    </location>
</feature>
<dbReference type="InterPro" id="IPR051321">
    <property type="entry name" value="PHA/PHB_synthase"/>
</dbReference>
<keyword evidence="3" id="KW-0808">Transferase</keyword>